<accession>A0A4S4LVD2</accession>
<evidence type="ECO:0000313" key="5">
    <source>
        <dbReference type="EMBL" id="THH15661.1"/>
    </source>
</evidence>
<dbReference type="SUPFAM" id="SSF52540">
    <property type="entry name" value="P-loop containing nucleoside triphosphate hydrolases"/>
    <property type="match status" value="1"/>
</dbReference>
<keyword evidence="6" id="KW-1185">Reference proteome</keyword>
<organism evidence="5 6">
    <name type="scientific">Bondarzewia mesenterica</name>
    <dbReference type="NCBI Taxonomy" id="1095465"/>
    <lineage>
        <taxon>Eukaryota</taxon>
        <taxon>Fungi</taxon>
        <taxon>Dikarya</taxon>
        <taxon>Basidiomycota</taxon>
        <taxon>Agaricomycotina</taxon>
        <taxon>Agaricomycetes</taxon>
        <taxon>Russulales</taxon>
        <taxon>Bondarzewiaceae</taxon>
        <taxon>Bondarzewia</taxon>
    </lineage>
</organism>
<comment type="similarity">
    <text evidence="3">Belongs to the KTI12 family.</text>
</comment>
<evidence type="ECO:0000256" key="4">
    <source>
        <dbReference type="ARBA" id="ARBA00063730"/>
    </source>
</evidence>
<dbReference type="Proteomes" id="UP000310158">
    <property type="component" value="Unassembled WGS sequence"/>
</dbReference>
<reference evidence="5 6" key="1">
    <citation type="submission" date="2019-02" db="EMBL/GenBank/DDBJ databases">
        <title>Genome sequencing of the rare red list fungi Bondarzewia mesenterica.</title>
        <authorList>
            <person name="Buettner E."/>
            <person name="Kellner H."/>
        </authorList>
    </citation>
    <scope>NUCLEOTIDE SEQUENCE [LARGE SCALE GENOMIC DNA]</scope>
    <source>
        <strain evidence="5 6">DSM 108281</strain>
    </source>
</reference>
<dbReference type="AlphaFoldDB" id="A0A4S4LVD2"/>
<evidence type="ECO:0000256" key="2">
    <source>
        <dbReference type="ARBA" id="ARBA00022840"/>
    </source>
</evidence>
<comment type="caution">
    <text evidence="5">The sequence shown here is derived from an EMBL/GenBank/DDBJ whole genome shotgun (WGS) entry which is preliminary data.</text>
</comment>
<keyword evidence="2" id="KW-0067">ATP-binding</keyword>
<dbReference type="GO" id="GO:0006357">
    <property type="term" value="P:regulation of transcription by RNA polymerase II"/>
    <property type="evidence" value="ECO:0007669"/>
    <property type="project" value="UniProtKB-ARBA"/>
</dbReference>
<dbReference type="FunFam" id="3.40.50.300:FF:000827">
    <property type="entry name" value="KTI12 chromatin-associated homolog"/>
    <property type="match status" value="1"/>
</dbReference>
<dbReference type="PANTHER" id="PTHR12435">
    <property type="match status" value="1"/>
</dbReference>
<evidence type="ECO:0000256" key="3">
    <source>
        <dbReference type="ARBA" id="ARBA00025768"/>
    </source>
</evidence>
<dbReference type="InterPro" id="IPR027417">
    <property type="entry name" value="P-loop_NTPase"/>
</dbReference>
<dbReference type="GO" id="GO:0005524">
    <property type="term" value="F:ATP binding"/>
    <property type="evidence" value="ECO:0007669"/>
    <property type="project" value="UniProtKB-KW"/>
</dbReference>
<dbReference type="OrthoDB" id="9972657at2759"/>
<protein>
    <recommendedName>
        <fullName evidence="7">Chromatin associated protein KTI12</fullName>
    </recommendedName>
</protein>
<dbReference type="InterPro" id="IPR013641">
    <property type="entry name" value="KTI12/PSTK"/>
</dbReference>
<gene>
    <name evidence="5" type="ORF">EW146_g4854</name>
</gene>
<dbReference type="Pfam" id="PF08433">
    <property type="entry name" value="KTI12"/>
    <property type="match status" value="1"/>
</dbReference>
<dbReference type="GO" id="GO:0006400">
    <property type="term" value="P:tRNA modification"/>
    <property type="evidence" value="ECO:0007669"/>
    <property type="project" value="UniProtKB-ARBA"/>
</dbReference>
<keyword evidence="1" id="KW-0547">Nucleotide-binding</keyword>
<proteinExistence type="inferred from homology"/>
<dbReference type="Gene3D" id="3.40.50.300">
    <property type="entry name" value="P-loop containing nucleotide triphosphate hydrolases"/>
    <property type="match status" value="1"/>
</dbReference>
<name>A0A4S4LVD2_9AGAM</name>
<evidence type="ECO:0008006" key="7">
    <source>
        <dbReference type="Google" id="ProtNLM"/>
    </source>
</evidence>
<sequence length="299" mass="33232">MALITISGYPCSGKTKRADQVKAGLEERLKDPSYEGPSLKVVVLSDDVLNVDRSSYDDSRSEKSARGALFTAMQRQMGQGTILILDGMNYIKGFRYQMYCAARELKLRVCTVYVVATPESCKQWNEEREGVKAYNSETLDNLIQRFEEPSSMVRWDSPLFTVLWSDDDVPLDQIWKAVMEGNVKPPNAGTQAVSKAPTDALHTLEHISASTVSAIMAEQASSGGLGGTVTLSLTSTTRPRITLPSRNITLSELQRLKRQFVTVHKKAITLGTVEKGTVDWSEERVAEKFVTYLEENLKP</sequence>
<evidence type="ECO:0000313" key="6">
    <source>
        <dbReference type="Proteomes" id="UP000310158"/>
    </source>
</evidence>
<evidence type="ECO:0000256" key="1">
    <source>
        <dbReference type="ARBA" id="ARBA00022741"/>
    </source>
</evidence>
<comment type="subunit">
    <text evidence="4">Interacts with the elongator complex.</text>
</comment>
<dbReference type="EMBL" id="SGPL01000198">
    <property type="protein sequence ID" value="THH15661.1"/>
    <property type="molecule type" value="Genomic_DNA"/>
</dbReference>